<keyword evidence="2" id="KW-1133">Transmembrane helix</keyword>
<evidence type="ECO:0000256" key="1">
    <source>
        <dbReference type="SAM" id="MobiDB-lite"/>
    </source>
</evidence>
<feature type="region of interest" description="Disordered" evidence="1">
    <location>
        <begin position="568"/>
        <end position="619"/>
    </location>
</feature>
<dbReference type="Proteomes" id="UP001174997">
    <property type="component" value="Unassembled WGS sequence"/>
</dbReference>
<feature type="transmembrane region" description="Helical" evidence="2">
    <location>
        <begin position="111"/>
        <end position="132"/>
    </location>
</feature>
<keyword evidence="2" id="KW-0472">Membrane</keyword>
<comment type="caution">
    <text evidence="3">The sequence shown here is derived from an EMBL/GenBank/DDBJ whole genome shotgun (WGS) entry which is preliminary data.</text>
</comment>
<evidence type="ECO:0000313" key="3">
    <source>
        <dbReference type="EMBL" id="KAK0662130.1"/>
    </source>
</evidence>
<proteinExistence type="predicted"/>
<protein>
    <submittedName>
        <fullName evidence="3">Uncharacterized protein</fullName>
    </submittedName>
</protein>
<evidence type="ECO:0000256" key="2">
    <source>
        <dbReference type="SAM" id="Phobius"/>
    </source>
</evidence>
<keyword evidence="4" id="KW-1185">Reference proteome</keyword>
<dbReference type="AlphaFoldDB" id="A0AA39Z2D2"/>
<sequence>MIDRWIRQRGSSQVKYEYVTALPIYEALHVASTLLFLWGTYNVLWKRFGERKSDSSRQRAAWFTSKAIFFVICLVSVLYLVFYFAFSLAWVKYGNLVPVVHFATRGSSFEMAMVVLVWIASLAMLGVYAYFGRWERETQCPERWYLWCALTMLFARSMAEMAAVLKVHTEKPPEFCLENNIGSGNTVCVPSFGTPQYITPSTANTNMASIDIPYGLFSILFLVAMWLAARETTGGYDKDGNQQQLVMSEIRSVVLLKLQERTNQRRKKSPPFREIMDEIEEDLDRSLEFGPLARSLATVSPQYKRQAALACIQELRDKYEAASPRYGTEDIPGQRLGYNPQLPSLGPTTLNAGPGGLGSIRGDNDNVSVQGSSLWAEPSIRTRPEAQRPRYHPAPSSYSVQELEVPGQPLSHQSSQIEMVPAETTPYYPPPPMPAQTQQRPLGRAASMGRLDPIPPPGFTSPELKNQGVGYDAYNSVHSMSHDAIPAVTVVPNKFSTAQIPTMPLAAASQGYRTADMPRPAALRSQGARGFAPGPSKVQHMSRPMDMGGGRSVSDPVVLTPFLARADLAGVPGGPPPAVDDRGGGDGVTTSWSRDEQRMRGVDEEDGLGRYYSAGGRGQ</sequence>
<dbReference type="EMBL" id="JAULSY010000142">
    <property type="protein sequence ID" value="KAK0662130.1"/>
    <property type="molecule type" value="Genomic_DNA"/>
</dbReference>
<reference evidence="3" key="1">
    <citation type="submission" date="2023-06" db="EMBL/GenBank/DDBJ databases">
        <title>Genome-scale phylogeny and comparative genomics of the fungal order Sordariales.</title>
        <authorList>
            <consortium name="Lawrence Berkeley National Laboratory"/>
            <person name="Hensen N."/>
            <person name="Bonometti L."/>
            <person name="Westerberg I."/>
            <person name="Brannstrom I.O."/>
            <person name="Guillou S."/>
            <person name="Cros-Aarteil S."/>
            <person name="Calhoun S."/>
            <person name="Haridas S."/>
            <person name="Kuo A."/>
            <person name="Mondo S."/>
            <person name="Pangilinan J."/>
            <person name="Riley R."/>
            <person name="Labutti K."/>
            <person name="Andreopoulos B."/>
            <person name="Lipzen A."/>
            <person name="Chen C."/>
            <person name="Yanf M."/>
            <person name="Daum C."/>
            <person name="Ng V."/>
            <person name="Clum A."/>
            <person name="Steindorff A."/>
            <person name="Ohm R."/>
            <person name="Martin F."/>
            <person name="Silar P."/>
            <person name="Natvig D."/>
            <person name="Lalanne C."/>
            <person name="Gautier V."/>
            <person name="Ament-Velasquez S.L."/>
            <person name="Kruys A."/>
            <person name="Hutchinson M.I."/>
            <person name="Powell A.J."/>
            <person name="Barry K."/>
            <person name="Miller A.N."/>
            <person name="Grigoriev I.V."/>
            <person name="Debuchy R."/>
            <person name="Gladieux P."/>
            <person name="Thoren M.H."/>
            <person name="Johannesson H."/>
        </authorList>
    </citation>
    <scope>NUCLEOTIDE SEQUENCE</scope>
    <source>
        <strain evidence="3">CBS 307.81</strain>
    </source>
</reference>
<feature type="region of interest" description="Disordered" evidence="1">
    <location>
        <begin position="343"/>
        <end position="395"/>
    </location>
</feature>
<accession>A0AA39Z2D2</accession>
<gene>
    <name evidence="3" type="ORF">QBC41DRAFT_307132</name>
</gene>
<name>A0AA39Z2D2_9PEZI</name>
<feature type="transmembrane region" description="Helical" evidence="2">
    <location>
        <begin position="66"/>
        <end position="91"/>
    </location>
</feature>
<keyword evidence="2" id="KW-0812">Transmembrane</keyword>
<evidence type="ECO:0000313" key="4">
    <source>
        <dbReference type="Proteomes" id="UP001174997"/>
    </source>
</evidence>
<organism evidence="3 4">
    <name type="scientific">Cercophora samala</name>
    <dbReference type="NCBI Taxonomy" id="330535"/>
    <lineage>
        <taxon>Eukaryota</taxon>
        <taxon>Fungi</taxon>
        <taxon>Dikarya</taxon>
        <taxon>Ascomycota</taxon>
        <taxon>Pezizomycotina</taxon>
        <taxon>Sordariomycetes</taxon>
        <taxon>Sordariomycetidae</taxon>
        <taxon>Sordariales</taxon>
        <taxon>Lasiosphaeriaceae</taxon>
        <taxon>Cercophora</taxon>
    </lineage>
</organism>
<feature type="compositionally biased region" description="Basic and acidic residues" evidence="1">
    <location>
        <begin position="593"/>
        <end position="602"/>
    </location>
</feature>
<feature type="transmembrane region" description="Helical" evidence="2">
    <location>
        <begin position="212"/>
        <end position="229"/>
    </location>
</feature>